<keyword evidence="3" id="KW-1185">Reference proteome</keyword>
<evidence type="ECO:0000256" key="1">
    <source>
        <dbReference type="SAM" id="MobiDB-lite"/>
    </source>
</evidence>
<proteinExistence type="predicted"/>
<gene>
    <name evidence="2" type="ORF">FKW44_014398</name>
</gene>
<evidence type="ECO:0000313" key="2">
    <source>
        <dbReference type="EMBL" id="QQP40380.1"/>
    </source>
</evidence>
<dbReference type="AlphaFoldDB" id="A0A7T8GZR6"/>
<organism evidence="2 3">
    <name type="scientific">Caligus rogercresseyi</name>
    <name type="common">Sea louse</name>
    <dbReference type="NCBI Taxonomy" id="217165"/>
    <lineage>
        <taxon>Eukaryota</taxon>
        <taxon>Metazoa</taxon>
        <taxon>Ecdysozoa</taxon>
        <taxon>Arthropoda</taxon>
        <taxon>Crustacea</taxon>
        <taxon>Multicrustacea</taxon>
        <taxon>Hexanauplia</taxon>
        <taxon>Copepoda</taxon>
        <taxon>Siphonostomatoida</taxon>
        <taxon>Caligidae</taxon>
        <taxon>Caligus</taxon>
    </lineage>
</organism>
<protein>
    <submittedName>
        <fullName evidence="2">Uncharacterized protein</fullName>
    </submittedName>
</protein>
<feature type="compositionally biased region" description="Polar residues" evidence="1">
    <location>
        <begin position="92"/>
        <end position="104"/>
    </location>
</feature>
<sequence>LRLPAGLRRLVLPQRGHMLRCQNRRVHPLQLRVRGRIHGAAMRVQGSRWILSPRTEEAPTPSIPGLRAHLPQCLRLSHSRGSHWSCPHQAPNAEQAQNATKGSG</sequence>
<feature type="region of interest" description="Disordered" evidence="1">
    <location>
        <begin position="81"/>
        <end position="104"/>
    </location>
</feature>
<accession>A0A7T8GZR6</accession>
<reference evidence="3" key="1">
    <citation type="submission" date="2021-01" db="EMBL/GenBank/DDBJ databases">
        <title>Caligus Genome Assembly.</title>
        <authorList>
            <person name="Gallardo-Escarate C."/>
        </authorList>
    </citation>
    <scope>NUCLEOTIDE SEQUENCE [LARGE SCALE GENOMIC DNA]</scope>
</reference>
<name>A0A7T8GZR6_CALRO</name>
<dbReference type="EMBL" id="CP045898">
    <property type="protein sequence ID" value="QQP40380.1"/>
    <property type="molecule type" value="Genomic_DNA"/>
</dbReference>
<evidence type="ECO:0000313" key="3">
    <source>
        <dbReference type="Proteomes" id="UP000595437"/>
    </source>
</evidence>
<feature type="non-terminal residue" evidence="2">
    <location>
        <position position="1"/>
    </location>
</feature>
<feature type="non-terminal residue" evidence="2">
    <location>
        <position position="104"/>
    </location>
</feature>
<dbReference type="Proteomes" id="UP000595437">
    <property type="component" value="Chromosome 9"/>
</dbReference>